<organism evidence="4 5">
    <name type="scientific">Lysinibacter cavernae</name>
    <dbReference type="NCBI Taxonomy" id="1640652"/>
    <lineage>
        <taxon>Bacteria</taxon>
        <taxon>Bacillati</taxon>
        <taxon>Actinomycetota</taxon>
        <taxon>Actinomycetes</taxon>
        <taxon>Micrococcales</taxon>
        <taxon>Microbacteriaceae</taxon>
        <taxon>Lysinibacter</taxon>
    </lineage>
</organism>
<dbReference type="PANTHER" id="PTHR42976">
    <property type="entry name" value="BIFUNCTIONAL CHITINASE/LYSOZYME-RELATED"/>
    <property type="match status" value="1"/>
</dbReference>
<dbReference type="EMBL" id="JAAMOX010000002">
    <property type="protein sequence ID" value="NIH54562.1"/>
    <property type="molecule type" value="Genomic_DNA"/>
</dbReference>
<dbReference type="SUPFAM" id="SSF51055">
    <property type="entry name" value="Carbohydrate binding domain"/>
    <property type="match status" value="2"/>
</dbReference>
<dbReference type="SUPFAM" id="SSF51445">
    <property type="entry name" value="(Trans)glycosidases"/>
    <property type="match status" value="1"/>
</dbReference>
<dbReference type="PANTHER" id="PTHR42976:SF1">
    <property type="entry name" value="GH18 DOMAIN-CONTAINING PROTEIN-RELATED"/>
    <property type="match status" value="1"/>
</dbReference>
<comment type="caution">
    <text evidence="4">The sequence shown here is derived from an EMBL/GenBank/DDBJ whole genome shotgun (WGS) entry which is preliminary data.</text>
</comment>
<dbReference type="RefSeq" id="WP_167150973.1">
    <property type="nucleotide sequence ID" value="NZ_JAAMOX010000002.1"/>
</dbReference>
<feature type="domain" description="Chitin-binding type-3" evidence="3">
    <location>
        <begin position="391"/>
        <end position="439"/>
    </location>
</feature>
<evidence type="ECO:0000313" key="5">
    <source>
        <dbReference type="Proteomes" id="UP000541033"/>
    </source>
</evidence>
<dbReference type="GO" id="GO:0005576">
    <property type="term" value="C:extracellular region"/>
    <property type="evidence" value="ECO:0007669"/>
    <property type="project" value="InterPro"/>
</dbReference>
<keyword evidence="1 4" id="KW-0378">Hydrolase</keyword>
<proteinExistence type="predicted"/>
<keyword evidence="5" id="KW-1185">Reference proteome</keyword>
<dbReference type="Proteomes" id="UP000541033">
    <property type="component" value="Unassembled WGS sequence"/>
</dbReference>
<dbReference type="Gene3D" id="2.10.10.20">
    <property type="entry name" value="Carbohydrate-binding module superfamily 5/12"/>
    <property type="match status" value="2"/>
</dbReference>
<dbReference type="InterPro" id="IPR036573">
    <property type="entry name" value="CBM_sf_5/12"/>
</dbReference>
<evidence type="ECO:0000259" key="3">
    <source>
        <dbReference type="SMART" id="SM00495"/>
    </source>
</evidence>
<dbReference type="EC" id="3.2.1.14" evidence="4"/>
<evidence type="ECO:0000313" key="4">
    <source>
        <dbReference type="EMBL" id="NIH54562.1"/>
    </source>
</evidence>
<feature type="region of interest" description="Disordered" evidence="2">
    <location>
        <begin position="367"/>
        <end position="392"/>
    </location>
</feature>
<feature type="compositionally biased region" description="Low complexity" evidence="2">
    <location>
        <begin position="371"/>
        <end position="383"/>
    </location>
</feature>
<dbReference type="CDD" id="cd12215">
    <property type="entry name" value="ChiC_BD"/>
    <property type="match status" value="2"/>
</dbReference>
<name>A0A7X5TV81_9MICO</name>
<gene>
    <name evidence="4" type="ORF">FHX76_002458</name>
</gene>
<dbReference type="SMART" id="SM00495">
    <property type="entry name" value="ChtBD3"/>
    <property type="match status" value="2"/>
</dbReference>
<feature type="domain" description="Chitin-binding type-3" evidence="3">
    <location>
        <begin position="459"/>
        <end position="507"/>
    </location>
</feature>
<evidence type="ECO:0000256" key="2">
    <source>
        <dbReference type="SAM" id="MobiDB-lite"/>
    </source>
</evidence>
<dbReference type="InterPro" id="IPR052750">
    <property type="entry name" value="GH18_Chitinase"/>
</dbReference>
<sequence>MSKRYPGRRLSWWRLTILVGVLGVLGFASVEGWRWFEDVQTAANSDPWTDGYVDVTTTPFYAFEEVSDTDLKNITLAFVVASKTDPCEPSWGGAYSLQQAGVEVDLDRRLARLRDLGGSAQVSFGGAANSDLAVGCEDSTKLEKAYGSVIERYETTTVDLDIEGDFLTDLPAIERQARAFASLQGERKTGDAPLDVWLTLPVAPTGLTDAGTDAVTAFLEAGVDLAGVNAMTMNYGDTAVAEKPFIDVITESLQQTHRQLGVLYGRQGIQLGSATLWSKLGATPMIGQNDVRAEIFTIADAQQLNAFSVEQGLERVSFWSINRDQTCAPNYPDVRTVSNSCSGVDQGDATFAAILAQNRPGTLDAVFGPGTTPEPTETDPAAADDPKTSPYPIWDENAAYPAESKVVWRHNVYQAKWWTQGDAPDNPVLQISESPWTLIGPVLPGETPVPVPTLAPGILPEWQKDATYVSGDRVMFLDVPYQARWWTQGDSPDASKVLPDSSPWRPLTATEIMSLQKTATPTPAP</sequence>
<dbReference type="Pfam" id="PF02839">
    <property type="entry name" value="CBM_5_12"/>
    <property type="match status" value="1"/>
</dbReference>
<accession>A0A7X5TV81</accession>
<reference evidence="4 5" key="1">
    <citation type="submission" date="2020-02" db="EMBL/GenBank/DDBJ databases">
        <title>Sequencing the genomes of 1000 actinobacteria strains.</title>
        <authorList>
            <person name="Klenk H.-P."/>
        </authorList>
    </citation>
    <scope>NUCLEOTIDE SEQUENCE [LARGE SCALE GENOMIC DNA]</scope>
    <source>
        <strain evidence="4 5">DSM 27960</strain>
    </source>
</reference>
<protein>
    <submittedName>
        <fullName evidence="4">Chitinase</fullName>
        <ecNumber evidence="4">3.2.1.14</ecNumber>
    </submittedName>
</protein>
<dbReference type="GO" id="GO:0008843">
    <property type="term" value="F:endochitinase activity"/>
    <property type="evidence" value="ECO:0007669"/>
    <property type="project" value="UniProtKB-EC"/>
</dbReference>
<dbReference type="CDD" id="cd06543">
    <property type="entry name" value="GH18_PF-ChiA-like"/>
    <property type="match status" value="1"/>
</dbReference>
<evidence type="ECO:0000256" key="1">
    <source>
        <dbReference type="ARBA" id="ARBA00022801"/>
    </source>
</evidence>
<keyword evidence="4" id="KW-0326">Glycosidase</keyword>
<dbReference type="AlphaFoldDB" id="A0A7X5TV81"/>
<dbReference type="InterPro" id="IPR017853">
    <property type="entry name" value="GH"/>
</dbReference>
<dbReference type="Gene3D" id="3.20.20.80">
    <property type="entry name" value="Glycosidases"/>
    <property type="match status" value="1"/>
</dbReference>
<dbReference type="GO" id="GO:0030246">
    <property type="term" value="F:carbohydrate binding"/>
    <property type="evidence" value="ECO:0007669"/>
    <property type="project" value="InterPro"/>
</dbReference>
<dbReference type="InterPro" id="IPR003610">
    <property type="entry name" value="CBM5/12"/>
</dbReference>
<dbReference type="GO" id="GO:0005975">
    <property type="term" value="P:carbohydrate metabolic process"/>
    <property type="evidence" value="ECO:0007669"/>
    <property type="project" value="InterPro"/>
</dbReference>